<protein>
    <recommendedName>
        <fullName evidence="6">S-protein homolog</fullName>
    </recommendedName>
</protein>
<gene>
    <name evidence="7" type="ORF">PRUPE_1G062500</name>
</gene>
<accession>A0A251QTC2</accession>
<name>A0A251QTC2_PRUPE</name>
<organism evidence="7 8">
    <name type="scientific">Prunus persica</name>
    <name type="common">Peach</name>
    <name type="synonym">Amygdalus persica</name>
    <dbReference type="NCBI Taxonomy" id="3760"/>
    <lineage>
        <taxon>Eukaryota</taxon>
        <taxon>Viridiplantae</taxon>
        <taxon>Streptophyta</taxon>
        <taxon>Embryophyta</taxon>
        <taxon>Tracheophyta</taxon>
        <taxon>Spermatophyta</taxon>
        <taxon>Magnoliopsida</taxon>
        <taxon>eudicotyledons</taxon>
        <taxon>Gunneridae</taxon>
        <taxon>Pentapetalae</taxon>
        <taxon>rosids</taxon>
        <taxon>fabids</taxon>
        <taxon>Rosales</taxon>
        <taxon>Rosaceae</taxon>
        <taxon>Amygdaloideae</taxon>
        <taxon>Amygdaleae</taxon>
        <taxon>Prunus</taxon>
    </lineage>
</organism>
<keyword evidence="8" id="KW-1185">Reference proteome</keyword>
<evidence type="ECO:0000256" key="6">
    <source>
        <dbReference type="RuleBase" id="RU367044"/>
    </source>
</evidence>
<evidence type="ECO:0000256" key="4">
    <source>
        <dbReference type="ARBA" id="ARBA00022525"/>
    </source>
</evidence>
<evidence type="ECO:0000256" key="1">
    <source>
        <dbReference type="ARBA" id="ARBA00004613"/>
    </source>
</evidence>
<proteinExistence type="inferred from homology"/>
<dbReference type="Proteomes" id="UP000006882">
    <property type="component" value="Chromosome G1"/>
</dbReference>
<keyword evidence="4 6" id="KW-0964">Secreted</keyword>
<comment type="similarity">
    <text evidence="2 6">Belongs to the plant self-incompatibility (S1) protein family.</text>
</comment>
<feature type="signal peptide" evidence="6">
    <location>
        <begin position="1"/>
        <end position="20"/>
    </location>
</feature>
<dbReference type="Pfam" id="PF05938">
    <property type="entry name" value="Self-incomp_S1"/>
    <property type="match status" value="1"/>
</dbReference>
<dbReference type="GO" id="GO:0060320">
    <property type="term" value="P:rejection of self pollen"/>
    <property type="evidence" value="ECO:0007669"/>
    <property type="project" value="UniProtKB-KW"/>
</dbReference>
<evidence type="ECO:0000256" key="2">
    <source>
        <dbReference type="ARBA" id="ARBA00005581"/>
    </source>
</evidence>
<keyword evidence="5 6" id="KW-0732">Signal</keyword>
<feature type="chain" id="PRO_5025075916" description="S-protein homolog" evidence="6">
    <location>
        <begin position="21"/>
        <end position="131"/>
    </location>
</feature>
<dbReference type="eggNOG" id="ENOG502S7CQ">
    <property type="taxonomic scope" value="Eukaryota"/>
</dbReference>
<dbReference type="EMBL" id="CM007651">
    <property type="protein sequence ID" value="ONI27007.1"/>
    <property type="molecule type" value="Genomic_DNA"/>
</dbReference>
<keyword evidence="3 6" id="KW-0713">Self-incompatibility</keyword>
<evidence type="ECO:0000313" key="7">
    <source>
        <dbReference type="EMBL" id="ONI27007.1"/>
    </source>
</evidence>
<dbReference type="GO" id="GO:0005576">
    <property type="term" value="C:extracellular region"/>
    <property type="evidence" value="ECO:0007669"/>
    <property type="project" value="UniProtKB-SubCell"/>
</dbReference>
<sequence>MDKLIILLLIFALISTICEGKFWGITHVKIINGLEPPADVTVHCKSKDDDLGARQLQYNASFQFQFRPNFWGSTQFYCSFVWPKQIQWFDIFKHSRDDCKFCTWIVKTGGPCMYNYTSESFDQCHPWNKKI</sequence>
<dbReference type="PANTHER" id="PTHR31232:SF152">
    <property type="entry name" value="S-PROTEIN HOMOLOG"/>
    <property type="match status" value="1"/>
</dbReference>
<dbReference type="InterPro" id="IPR010264">
    <property type="entry name" value="Self-incomp_S1"/>
</dbReference>
<evidence type="ECO:0000256" key="3">
    <source>
        <dbReference type="ARBA" id="ARBA00022471"/>
    </source>
</evidence>
<dbReference type="AlphaFoldDB" id="A0A251QTC2"/>
<dbReference type="Gramene" id="ONI27007">
    <property type="protein sequence ID" value="ONI27007"/>
    <property type="gene ID" value="PRUPE_1G062500"/>
</dbReference>
<reference evidence="7 8" key="1">
    <citation type="journal article" date="2013" name="Nat. Genet.">
        <title>The high-quality draft genome of peach (Prunus persica) identifies unique patterns of genetic diversity, domestication and genome evolution.</title>
        <authorList>
            <consortium name="International Peach Genome Initiative"/>
            <person name="Verde I."/>
            <person name="Abbott A.G."/>
            <person name="Scalabrin S."/>
            <person name="Jung S."/>
            <person name="Shu S."/>
            <person name="Marroni F."/>
            <person name="Zhebentyayeva T."/>
            <person name="Dettori M.T."/>
            <person name="Grimwood J."/>
            <person name="Cattonaro F."/>
            <person name="Zuccolo A."/>
            <person name="Rossini L."/>
            <person name="Jenkins J."/>
            <person name="Vendramin E."/>
            <person name="Meisel L.A."/>
            <person name="Decroocq V."/>
            <person name="Sosinski B."/>
            <person name="Prochnik S."/>
            <person name="Mitros T."/>
            <person name="Policriti A."/>
            <person name="Cipriani G."/>
            <person name="Dondini L."/>
            <person name="Ficklin S."/>
            <person name="Goodstein D.M."/>
            <person name="Xuan P."/>
            <person name="Del Fabbro C."/>
            <person name="Aramini V."/>
            <person name="Copetti D."/>
            <person name="Gonzalez S."/>
            <person name="Horner D.S."/>
            <person name="Falchi R."/>
            <person name="Lucas S."/>
            <person name="Mica E."/>
            <person name="Maldonado J."/>
            <person name="Lazzari B."/>
            <person name="Bielenberg D."/>
            <person name="Pirona R."/>
            <person name="Miculan M."/>
            <person name="Barakat A."/>
            <person name="Testolin R."/>
            <person name="Stella A."/>
            <person name="Tartarini S."/>
            <person name="Tonutti P."/>
            <person name="Arus P."/>
            <person name="Orellana A."/>
            <person name="Wells C."/>
            <person name="Main D."/>
            <person name="Vizzotto G."/>
            <person name="Silva H."/>
            <person name="Salamini F."/>
            <person name="Schmutz J."/>
            <person name="Morgante M."/>
            <person name="Rokhsar D.S."/>
        </authorList>
    </citation>
    <scope>NUCLEOTIDE SEQUENCE [LARGE SCALE GENOMIC DNA]</scope>
    <source>
        <strain evidence="8">cv. Nemared</strain>
    </source>
</reference>
<evidence type="ECO:0000313" key="8">
    <source>
        <dbReference type="Proteomes" id="UP000006882"/>
    </source>
</evidence>
<comment type="subcellular location">
    <subcellularLocation>
        <location evidence="1 6">Secreted</location>
    </subcellularLocation>
</comment>
<dbReference type="PANTHER" id="PTHR31232">
    <property type="match status" value="1"/>
</dbReference>
<evidence type="ECO:0000256" key="5">
    <source>
        <dbReference type="ARBA" id="ARBA00022729"/>
    </source>
</evidence>